<dbReference type="GO" id="GO:0016226">
    <property type="term" value="P:iron-sulfur cluster assembly"/>
    <property type="evidence" value="ECO:0007669"/>
    <property type="project" value="InterPro"/>
</dbReference>
<dbReference type="CDD" id="cd06664">
    <property type="entry name" value="IscU_like"/>
    <property type="match status" value="1"/>
</dbReference>
<dbReference type="GO" id="GO:0005506">
    <property type="term" value="F:iron ion binding"/>
    <property type="evidence" value="ECO:0007669"/>
    <property type="project" value="InterPro"/>
</dbReference>
<name>A0A2S0WTK1_9MICO</name>
<proteinExistence type="predicted"/>
<protein>
    <submittedName>
        <fullName evidence="2">SUF system NifU family Fe-S cluster assembly protein</fullName>
    </submittedName>
</protein>
<sequence length="162" mass="17185">MSDLSGLYQELILDHSRRRLGDGELAEPHATHHELNPTCGDEITMGIRLDASGTAIEAIGWTGDGCSISMASASALTELAAGADLDRVRQLVDAFRTMMRSQGAGEADEELLGDAIAFHGVSKYVMRVKCAMLAWVALEACVAAARAGTRGEPDSHPSTTQE</sequence>
<dbReference type="NCBIfam" id="TIGR01994">
    <property type="entry name" value="SUF_scaf_2"/>
    <property type="match status" value="1"/>
</dbReference>
<evidence type="ECO:0000313" key="3">
    <source>
        <dbReference type="Proteomes" id="UP000244729"/>
    </source>
</evidence>
<dbReference type="SUPFAM" id="SSF82649">
    <property type="entry name" value="SufE/NifU"/>
    <property type="match status" value="1"/>
</dbReference>
<evidence type="ECO:0000259" key="1">
    <source>
        <dbReference type="Pfam" id="PF01592"/>
    </source>
</evidence>
<feature type="domain" description="NIF system FeS cluster assembly NifU N-terminal" evidence="1">
    <location>
        <begin position="8"/>
        <end position="130"/>
    </location>
</feature>
<dbReference type="OrthoDB" id="9804157at2"/>
<dbReference type="KEGG" id="agm:DCE93_02545"/>
<dbReference type="GO" id="GO:0051536">
    <property type="term" value="F:iron-sulfur cluster binding"/>
    <property type="evidence" value="ECO:0007669"/>
    <property type="project" value="InterPro"/>
</dbReference>
<dbReference type="Pfam" id="PF01592">
    <property type="entry name" value="NifU_N"/>
    <property type="match status" value="1"/>
</dbReference>
<gene>
    <name evidence="2" type="ORF">DCE93_02545</name>
</gene>
<keyword evidence="3" id="KW-1185">Reference proteome</keyword>
<dbReference type="InterPro" id="IPR002871">
    <property type="entry name" value="NIF_FeS_clus_asmbl_NifU_N"/>
</dbReference>
<accession>A0A2S0WTK1</accession>
<dbReference type="PANTHER" id="PTHR10093">
    <property type="entry name" value="IRON-SULFUR CLUSTER ASSEMBLY ENZYME NIFU HOMOLOG"/>
    <property type="match status" value="1"/>
</dbReference>
<dbReference type="RefSeq" id="WP_108594495.1">
    <property type="nucleotide sequence ID" value="NZ_CP028913.1"/>
</dbReference>
<organism evidence="2 3">
    <name type="scientific">Agromyces badenianii</name>
    <dbReference type="NCBI Taxonomy" id="2080742"/>
    <lineage>
        <taxon>Bacteria</taxon>
        <taxon>Bacillati</taxon>
        <taxon>Actinomycetota</taxon>
        <taxon>Actinomycetes</taxon>
        <taxon>Micrococcales</taxon>
        <taxon>Microbacteriaceae</taxon>
        <taxon>Agromyces</taxon>
    </lineage>
</organism>
<dbReference type="Proteomes" id="UP000244729">
    <property type="component" value="Chromosome"/>
</dbReference>
<reference evidence="2 3" key="1">
    <citation type="submission" date="2018-04" db="EMBL/GenBank/DDBJ databases">
        <authorList>
            <person name="Li J."/>
        </authorList>
    </citation>
    <scope>NUCLEOTIDE SEQUENCE [LARGE SCALE GENOMIC DNA]</scope>
    <source>
        <strain evidence="3">30A</strain>
    </source>
</reference>
<dbReference type="Gene3D" id="3.90.1010.10">
    <property type="match status" value="1"/>
</dbReference>
<dbReference type="EMBL" id="CP028913">
    <property type="protein sequence ID" value="AWB94673.1"/>
    <property type="molecule type" value="Genomic_DNA"/>
</dbReference>
<dbReference type="AlphaFoldDB" id="A0A2S0WTK1"/>
<evidence type="ECO:0000313" key="2">
    <source>
        <dbReference type="EMBL" id="AWB94673.1"/>
    </source>
</evidence>